<organism evidence="2 3">
    <name type="scientific">Novilysobacter avium</name>
    <dbReference type="NCBI Taxonomy" id="2781023"/>
    <lineage>
        <taxon>Bacteria</taxon>
        <taxon>Pseudomonadati</taxon>
        <taxon>Pseudomonadota</taxon>
        <taxon>Gammaproteobacteria</taxon>
        <taxon>Lysobacterales</taxon>
        <taxon>Lysobacteraceae</taxon>
        <taxon>Novilysobacter</taxon>
    </lineage>
</organism>
<dbReference type="Gene3D" id="2.30.30.240">
    <property type="entry name" value="PRC-barrel domain"/>
    <property type="match status" value="1"/>
</dbReference>
<reference evidence="2 3" key="1">
    <citation type="submission" date="2020-10" db="EMBL/GenBank/DDBJ databases">
        <title>complete genome sequencing of Lysobacter sp. H23M41.</title>
        <authorList>
            <person name="Bae J.-W."/>
            <person name="Lee S.-Y."/>
        </authorList>
    </citation>
    <scope>NUCLEOTIDE SEQUENCE [LARGE SCALE GENOMIC DNA]</scope>
    <source>
        <strain evidence="2 3">H23M41</strain>
    </source>
</reference>
<dbReference type="PANTHER" id="PTHR36505">
    <property type="entry name" value="BLR1072 PROTEIN"/>
    <property type="match status" value="1"/>
</dbReference>
<protein>
    <submittedName>
        <fullName evidence="2">PRC-barrel domain-containing protein</fullName>
    </submittedName>
</protein>
<dbReference type="RefSeq" id="WP_043958600.1">
    <property type="nucleotide sequence ID" value="NZ_CP063657.1"/>
</dbReference>
<gene>
    <name evidence="2" type="ORF">INQ42_05660</name>
</gene>
<name>A0A7S6UMR0_9GAMM</name>
<dbReference type="Pfam" id="PF05239">
    <property type="entry name" value="PRC"/>
    <property type="match status" value="1"/>
</dbReference>
<dbReference type="PANTHER" id="PTHR36505:SF1">
    <property type="entry name" value="BLR1072 PROTEIN"/>
    <property type="match status" value="1"/>
</dbReference>
<dbReference type="InterPro" id="IPR011033">
    <property type="entry name" value="PRC_barrel-like_sf"/>
</dbReference>
<dbReference type="SUPFAM" id="SSF50346">
    <property type="entry name" value="PRC-barrel domain"/>
    <property type="match status" value="1"/>
</dbReference>
<accession>A0A7S6UMR0</accession>
<dbReference type="InterPro" id="IPR027275">
    <property type="entry name" value="PRC-brl_dom"/>
</dbReference>
<evidence type="ECO:0000313" key="2">
    <source>
        <dbReference type="EMBL" id="QOW23041.1"/>
    </source>
</evidence>
<dbReference type="EMBL" id="CP063657">
    <property type="protein sequence ID" value="QOW23041.1"/>
    <property type="molecule type" value="Genomic_DNA"/>
</dbReference>
<dbReference type="Proteomes" id="UP000593932">
    <property type="component" value="Chromosome"/>
</dbReference>
<evidence type="ECO:0000259" key="1">
    <source>
        <dbReference type="Pfam" id="PF05239"/>
    </source>
</evidence>
<feature type="domain" description="PRC-barrel" evidence="1">
    <location>
        <begin position="8"/>
        <end position="83"/>
    </location>
</feature>
<keyword evidence="3" id="KW-1185">Reference proteome</keyword>
<sequence>MVNTNQHLSATSLIGDDIKNPQGESLGDLKELMIDLGAGTISYAVVAFGGVLGMGEKLFAVPWQSLRVDHENKCLVLNVSKEKLKDAPGFDKSNWPNFSDPTFSEQIGRYYRAG</sequence>
<evidence type="ECO:0000313" key="3">
    <source>
        <dbReference type="Proteomes" id="UP000593932"/>
    </source>
</evidence>
<proteinExistence type="predicted"/>